<keyword evidence="4" id="KW-0804">Transcription</keyword>
<evidence type="ECO:0000256" key="1">
    <source>
        <dbReference type="ARBA" id="ARBA00004123"/>
    </source>
</evidence>
<dbReference type="PANTHER" id="PTHR37534">
    <property type="entry name" value="TRANSCRIPTIONAL ACTIVATOR PROTEIN UGA3"/>
    <property type="match status" value="1"/>
</dbReference>
<dbReference type="GO" id="GO:0045944">
    <property type="term" value="P:positive regulation of transcription by RNA polymerase II"/>
    <property type="evidence" value="ECO:0007669"/>
    <property type="project" value="TreeGrafter"/>
</dbReference>
<dbReference type="EMBL" id="AP024446">
    <property type="protein sequence ID" value="BCS24490.1"/>
    <property type="molecule type" value="Genomic_DNA"/>
</dbReference>
<dbReference type="AlphaFoldDB" id="A0A7R8APF0"/>
<dbReference type="InterPro" id="IPR021858">
    <property type="entry name" value="Fun_TF"/>
</dbReference>
<dbReference type="Pfam" id="PF11951">
    <property type="entry name" value="Fungal_trans_2"/>
    <property type="match status" value="1"/>
</dbReference>
<proteinExistence type="predicted"/>
<dbReference type="GO" id="GO:0008270">
    <property type="term" value="F:zinc ion binding"/>
    <property type="evidence" value="ECO:0007669"/>
    <property type="project" value="InterPro"/>
</dbReference>
<evidence type="ECO:0000256" key="4">
    <source>
        <dbReference type="ARBA" id="ARBA00023163"/>
    </source>
</evidence>
<keyword evidence="8" id="KW-1185">Reference proteome</keyword>
<dbReference type="GO" id="GO:0000981">
    <property type="term" value="F:DNA-binding transcription factor activity, RNA polymerase II-specific"/>
    <property type="evidence" value="ECO:0007669"/>
    <property type="project" value="InterPro"/>
</dbReference>
<dbReference type="Proteomes" id="UP000654913">
    <property type="component" value="Chromosome 4"/>
</dbReference>
<protein>
    <recommendedName>
        <fullName evidence="6">Zn(2)-C6 fungal-type domain-containing protein</fullName>
    </recommendedName>
</protein>
<dbReference type="KEGG" id="apuu:APUU_40934A"/>
<comment type="subcellular location">
    <subcellularLocation>
        <location evidence="1">Nucleus</location>
    </subcellularLocation>
</comment>
<organism evidence="7 8">
    <name type="scientific">Aspergillus puulaauensis</name>
    <dbReference type="NCBI Taxonomy" id="1220207"/>
    <lineage>
        <taxon>Eukaryota</taxon>
        <taxon>Fungi</taxon>
        <taxon>Dikarya</taxon>
        <taxon>Ascomycota</taxon>
        <taxon>Pezizomycotina</taxon>
        <taxon>Eurotiomycetes</taxon>
        <taxon>Eurotiomycetidae</taxon>
        <taxon>Eurotiales</taxon>
        <taxon>Aspergillaceae</taxon>
        <taxon>Aspergillus</taxon>
    </lineage>
</organism>
<dbReference type="InterPro" id="IPR036864">
    <property type="entry name" value="Zn2-C6_fun-type_DNA-bd_sf"/>
</dbReference>
<name>A0A7R8APF0_9EURO</name>
<evidence type="ECO:0000313" key="8">
    <source>
        <dbReference type="Proteomes" id="UP000654913"/>
    </source>
</evidence>
<sequence length="516" mass="57812">MTPPNATRNLTLGPQCWACRERRVRCGSETPGCLKCAVKGVDCPGYGHTRPLRWRKPQSPRKFSKNQTGEGSLTKVCPVVLSPKSLQLEHEILYFNERVAPDLVVMDSSSNPFRYPLKLSAQTPAYFNYIYASISTCHRIIQRYYGNMHMYRTQSTGMTVSTKSTPSLTGPDEAALYHYRASALKGLNEALSKATRSPPNIDILGGVMLILHSQLQQAAYGQWRIHLDGFKKLIEFYGGCEHLLKDDIPASIILANVLIIDVMSNTTTPVHFMTQGTLRWHSAYLGILPRMDHDLVPTPTPIPLHVLKAVTMVNIVRARSHQTRSELGRYPNFTFSLVLAELGISLETGKTVEWLGGSSANYDGTNVQTPDHVLFADSYQSAVIIYATEAYMLISENSLHEVANTIRDSAYTSLMTALRVLFELKDKTQSGEAYWKFIFWPLAIAGVQSVVARHHRGDFEYICTKLYEMTAALGSHCMRDAAIFLEHLWMETSDSGADGHPLTWDEIFKDAPLFLL</sequence>
<evidence type="ECO:0000259" key="6">
    <source>
        <dbReference type="PROSITE" id="PS50048"/>
    </source>
</evidence>
<gene>
    <name evidence="7" type="ORF">APUU_40934A</name>
</gene>
<dbReference type="GO" id="GO:0000976">
    <property type="term" value="F:transcription cis-regulatory region binding"/>
    <property type="evidence" value="ECO:0007669"/>
    <property type="project" value="TreeGrafter"/>
</dbReference>
<dbReference type="RefSeq" id="XP_041556684.1">
    <property type="nucleotide sequence ID" value="XM_041704061.1"/>
</dbReference>
<reference evidence="7" key="2">
    <citation type="submission" date="2021-02" db="EMBL/GenBank/DDBJ databases">
        <title>Aspergillus puulaauensis MK2 genome sequence.</title>
        <authorList>
            <person name="Futagami T."/>
            <person name="Mori K."/>
            <person name="Kadooka C."/>
            <person name="Tanaka T."/>
        </authorList>
    </citation>
    <scope>NUCLEOTIDE SEQUENCE</scope>
    <source>
        <strain evidence="7">MK2</strain>
    </source>
</reference>
<keyword evidence="5" id="KW-0539">Nucleus</keyword>
<dbReference type="InterPro" id="IPR001138">
    <property type="entry name" value="Zn2Cys6_DnaBD"/>
</dbReference>
<reference evidence="7" key="1">
    <citation type="submission" date="2021-01" db="EMBL/GenBank/DDBJ databases">
        <authorList>
            <consortium name="Aspergillus puulaauensis MK2 genome sequencing consortium"/>
            <person name="Kazuki M."/>
            <person name="Futagami T."/>
        </authorList>
    </citation>
    <scope>NUCLEOTIDE SEQUENCE</scope>
    <source>
        <strain evidence="7">MK2</strain>
    </source>
</reference>
<evidence type="ECO:0000256" key="2">
    <source>
        <dbReference type="ARBA" id="ARBA00023015"/>
    </source>
</evidence>
<evidence type="ECO:0000313" key="7">
    <source>
        <dbReference type="EMBL" id="BCS24490.1"/>
    </source>
</evidence>
<evidence type="ECO:0000256" key="3">
    <source>
        <dbReference type="ARBA" id="ARBA00023125"/>
    </source>
</evidence>
<dbReference type="OrthoDB" id="19261at2759"/>
<dbReference type="PANTHER" id="PTHR37534:SF48">
    <property type="entry name" value="FINGER DOMAIN PROTEIN, PUTATIVE-RELATED"/>
    <property type="match status" value="1"/>
</dbReference>
<dbReference type="SUPFAM" id="SSF57701">
    <property type="entry name" value="Zn2/Cys6 DNA-binding domain"/>
    <property type="match status" value="1"/>
</dbReference>
<accession>A0A7R8APF0</accession>
<dbReference type="Pfam" id="PF00172">
    <property type="entry name" value="Zn_clus"/>
    <property type="match status" value="1"/>
</dbReference>
<evidence type="ECO:0000256" key="5">
    <source>
        <dbReference type="ARBA" id="ARBA00023242"/>
    </source>
</evidence>
<feature type="domain" description="Zn(2)-C6 fungal-type" evidence="6">
    <location>
        <begin position="15"/>
        <end position="43"/>
    </location>
</feature>
<dbReference type="GO" id="GO:0005634">
    <property type="term" value="C:nucleus"/>
    <property type="evidence" value="ECO:0007669"/>
    <property type="project" value="UniProtKB-SubCell"/>
</dbReference>
<dbReference type="GeneID" id="64974495"/>
<dbReference type="CDD" id="cd00067">
    <property type="entry name" value="GAL4"/>
    <property type="match status" value="1"/>
</dbReference>
<keyword evidence="3" id="KW-0238">DNA-binding</keyword>
<dbReference type="PROSITE" id="PS50048">
    <property type="entry name" value="ZN2_CY6_FUNGAL_2"/>
    <property type="match status" value="1"/>
</dbReference>
<keyword evidence="2" id="KW-0805">Transcription regulation</keyword>